<keyword evidence="4" id="KW-1185">Reference proteome</keyword>
<dbReference type="Gene3D" id="2.10.109.10">
    <property type="entry name" value="Umud Fragment, subunit A"/>
    <property type="match status" value="1"/>
</dbReference>
<evidence type="ECO:0000259" key="1">
    <source>
        <dbReference type="Pfam" id="PF00717"/>
    </source>
</evidence>
<dbReference type="SUPFAM" id="SSF51306">
    <property type="entry name" value="LexA/Signal peptidase"/>
    <property type="match status" value="1"/>
</dbReference>
<dbReference type="PANTHER" id="PTHR33516:SF2">
    <property type="entry name" value="LEXA REPRESSOR-RELATED"/>
    <property type="match status" value="1"/>
</dbReference>
<evidence type="ECO:0000313" key="4">
    <source>
        <dbReference type="Proteomes" id="UP001458946"/>
    </source>
</evidence>
<dbReference type="InterPro" id="IPR000835">
    <property type="entry name" value="HTH_MarR-typ"/>
</dbReference>
<gene>
    <name evidence="3" type="primary">lexA_1</name>
    <name evidence="3" type="ORF">Dxin01_02120</name>
</gene>
<dbReference type="Pfam" id="PF12802">
    <property type="entry name" value="MarR_2"/>
    <property type="match status" value="1"/>
</dbReference>
<dbReference type="InterPro" id="IPR036286">
    <property type="entry name" value="LexA/Signal_pep-like_sf"/>
</dbReference>
<dbReference type="InterPro" id="IPR011991">
    <property type="entry name" value="ArsR-like_HTH"/>
</dbReference>
<dbReference type="CDD" id="cd00090">
    <property type="entry name" value="HTH_ARSR"/>
    <property type="match status" value="1"/>
</dbReference>
<dbReference type="InterPro" id="IPR015927">
    <property type="entry name" value="Peptidase_S24_S26A/B/C"/>
</dbReference>
<dbReference type="InterPro" id="IPR036390">
    <property type="entry name" value="WH_DNA-bd_sf"/>
</dbReference>
<feature type="domain" description="Peptidase S24/S26A/S26B/S26C" evidence="1">
    <location>
        <begin position="77"/>
        <end position="194"/>
    </location>
</feature>
<comment type="caution">
    <text evidence="3">The sequence shown here is derived from an EMBL/GenBank/DDBJ whole genome shotgun (WGS) entry which is preliminary data.</text>
</comment>
<feature type="domain" description="HTH marR-type" evidence="2">
    <location>
        <begin position="5"/>
        <end position="53"/>
    </location>
</feature>
<dbReference type="Proteomes" id="UP001458946">
    <property type="component" value="Unassembled WGS sequence"/>
</dbReference>
<dbReference type="Gene3D" id="1.10.10.10">
    <property type="entry name" value="Winged helix-like DNA-binding domain superfamily/Winged helix DNA-binding domain"/>
    <property type="match status" value="1"/>
</dbReference>
<dbReference type="PANTHER" id="PTHR33516">
    <property type="entry name" value="LEXA REPRESSOR"/>
    <property type="match status" value="1"/>
</dbReference>
<protein>
    <submittedName>
        <fullName evidence="3">LexA repressor</fullName>
    </submittedName>
</protein>
<dbReference type="CDD" id="cd06529">
    <property type="entry name" value="S24_LexA-like"/>
    <property type="match status" value="1"/>
</dbReference>
<proteinExistence type="predicted"/>
<dbReference type="EMBL" id="BAABRN010000022">
    <property type="protein sequence ID" value="GAA5502376.1"/>
    <property type="molecule type" value="Genomic_DNA"/>
</dbReference>
<sequence>MPPELTPTRQTLISVILRLGTQATASALAREMGISKPAITRHIDILRDLGYVAPAGGRYAPITLTSRAKVELGIGIPIYGQIAAGQPTLAEQSPEDVVPDLDALMGKRPGDFLLTVRGDSMIGIGVMPGDLVLVRPTAEVLDGEVAVVLIKGDNAATLKRITHFVDKILLDSENPEYGQMVYATEDVQIQGKMIGKIGLHVPRSTRRR</sequence>
<reference evidence="3 4" key="1">
    <citation type="submission" date="2024-02" db="EMBL/GenBank/DDBJ databases">
        <title>Deinococcus xinjiangensis NBRC 107630.</title>
        <authorList>
            <person name="Ichikawa N."/>
            <person name="Katano-Makiyama Y."/>
            <person name="Hidaka K."/>
        </authorList>
    </citation>
    <scope>NUCLEOTIDE SEQUENCE [LARGE SCALE GENOMIC DNA]</scope>
    <source>
        <strain evidence="3 4">NBRC 107630</strain>
    </source>
</reference>
<name>A0ABP9VCB6_9DEIO</name>
<accession>A0ABP9VCB6</accession>
<dbReference type="InterPro" id="IPR036388">
    <property type="entry name" value="WH-like_DNA-bd_sf"/>
</dbReference>
<evidence type="ECO:0000313" key="3">
    <source>
        <dbReference type="EMBL" id="GAA5502376.1"/>
    </source>
</evidence>
<dbReference type="InterPro" id="IPR039418">
    <property type="entry name" value="LexA-like"/>
</dbReference>
<organism evidence="3 4">
    <name type="scientific">Deinococcus xinjiangensis</name>
    <dbReference type="NCBI Taxonomy" id="457454"/>
    <lineage>
        <taxon>Bacteria</taxon>
        <taxon>Thermotogati</taxon>
        <taxon>Deinococcota</taxon>
        <taxon>Deinococci</taxon>
        <taxon>Deinococcales</taxon>
        <taxon>Deinococcaceae</taxon>
        <taxon>Deinococcus</taxon>
    </lineage>
</organism>
<dbReference type="Pfam" id="PF00717">
    <property type="entry name" value="Peptidase_S24"/>
    <property type="match status" value="1"/>
</dbReference>
<dbReference type="SUPFAM" id="SSF46785">
    <property type="entry name" value="Winged helix' DNA-binding domain"/>
    <property type="match status" value="1"/>
</dbReference>
<evidence type="ECO:0000259" key="2">
    <source>
        <dbReference type="Pfam" id="PF12802"/>
    </source>
</evidence>
<dbReference type="InterPro" id="IPR050077">
    <property type="entry name" value="LexA_repressor"/>
</dbReference>